<dbReference type="SUPFAM" id="SSF69255">
    <property type="entry name" value="gp5 N-terminal domain-like"/>
    <property type="match status" value="1"/>
</dbReference>
<dbReference type="InterPro" id="IPR037026">
    <property type="entry name" value="Vgr_OB-fold_dom_sf"/>
</dbReference>
<comment type="caution">
    <text evidence="2">The sequence shown here is derived from an EMBL/GenBank/DDBJ whole genome shotgun (WGS) entry which is preliminary data.</text>
</comment>
<name>A0ABT5TUV5_9MICO</name>
<gene>
    <name evidence="2" type="ORF">PU560_05115</name>
</gene>
<reference evidence="2" key="1">
    <citation type="submission" date="2023-02" db="EMBL/GenBank/DDBJ databases">
        <title>Georgenia sp.10Sc9-8, isolated from a soil sample collected from the Taklamakan desert.</title>
        <authorList>
            <person name="Liu S."/>
        </authorList>
    </citation>
    <scope>NUCLEOTIDE SEQUENCE</scope>
    <source>
        <strain evidence="2">10Sc9-8</strain>
    </source>
</reference>
<keyword evidence="3" id="KW-1185">Reference proteome</keyword>
<evidence type="ECO:0000259" key="1">
    <source>
        <dbReference type="Pfam" id="PF04717"/>
    </source>
</evidence>
<sequence>MGQPVDGSAPGYFGVYPALVTNIVDAEDLGRVEVSFPWLGQDGGDVRAWATLCSPYADDDQGLLVLPEVGSQVVVAFEAGNLRRPYVLGAAWNGREALPRPPEAANNHRVLRSRAGSEVELDDTPGAAAVRLTLASGHTVALDDGAQEVVVRHAGGCTVRLTPTDIEITANVTVKVTAPMVAVEAPLATFSGTVKCGTLIASQTVMSPAYTPGAGNIW</sequence>
<dbReference type="Proteomes" id="UP001165561">
    <property type="component" value="Unassembled WGS sequence"/>
</dbReference>
<dbReference type="EMBL" id="JARACI010000684">
    <property type="protein sequence ID" value="MDD9205848.1"/>
    <property type="molecule type" value="Genomic_DNA"/>
</dbReference>
<organism evidence="2 3">
    <name type="scientific">Georgenia halotolerans</name>
    <dbReference type="NCBI Taxonomy" id="3028317"/>
    <lineage>
        <taxon>Bacteria</taxon>
        <taxon>Bacillati</taxon>
        <taxon>Actinomycetota</taxon>
        <taxon>Actinomycetes</taxon>
        <taxon>Micrococcales</taxon>
        <taxon>Bogoriellaceae</taxon>
        <taxon>Georgenia</taxon>
    </lineage>
</organism>
<dbReference type="InterPro" id="IPR006531">
    <property type="entry name" value="Gp5/Vgr_OB"/>
</dbReference>
<evidence type="ECO:0000313" key="3">
    <source>
        <dbReference type="Proteomes" id="UP001165561"/>
    </source>
</evidence>
<evidence type="ECO:0000313" key="2">
    <source>
        <dbReference type="EMBL" id="MDD9205848.1"/>
    </source>
</evidence>
<proteinExistence type="predicted"/>
<dbReference type="Pfam" id="PF04717">
    <property type="entry name" value="Phage_base_V"/>
    <property type="match status" value="1"/>
</dbReference>
<protein>
    <submittedName>
        <fullName evidence="2">Phage baseplate assembly protein V</fullName>
    </submittedName>
</protein>
<dbReference type="Gene3D" id="2.40.50.230">
    <property type="entry name" value="Gp5 N-terminal domain"/>
    <property type="match status" value="1"/>
</dbReference>
<feature type="domain" description="Gp5/Type VI secretion system Vgr protein OB-fold" evidence="1">
    <location>
        <begin position="16"/>
        <end position="92"/>
    </location>
</feature>
<accession>A0ABT5TUV5</accession>